<organism evidence="2 3">
    <name type="scientific">Marmota monax</name>
    <name type="common">Woodchuck</name>
    <dbReference type="NCBI Taxonomy" id="9995"/>
    <lineage>
        <taxon>Eukaryota</taxon>
        <taxon>Metazoa</taxon>
        <taxon>Chordata</taxon>
        <taxon>Craniata</taxon>
        <taxon>Vertebrata</taxon>
        <taxon>Euteleostomi</taxon>
        <taxon>Mammalia</taxon>
        <taxon>Eutheria</taxon>
        <taxon>Euarchontoglires</taxon>
        <taxon>Glires</taxon>
        <taxon>Rodentia</taxon>
        <taxon>Sciuromorpha</taxon>
        <taxon>Sciuridae</taxon>
        <taxon>Xerinae</taxon>
        <taxon>Marmotini</taxon>
        <taxon>Marmota</taxon>
    </lineage>
</organism>
<proteinExistence type="predicted"/>
<keyword evidence="3" id="KW-1185">Reference proteome</keyword>
<name>A0A5E4CLA5_MARMO</name>
<sequence>MEAGADRDRRTLAFPSTLVLWSPTGRTQRTGSRAQSCSGGDSPGCASGIAYGSPSSRGGERMSSSGHERRVALCLQAALTNSEQPMLLPTEEAKRNRLQQTHGQQSRGVLKQAVVICGKSPAILTLQLGVIASKRSSRQRAGGVWADGDPSLVRLLLRLRSRPSWTLR</sequence>
<accession>A0A5E4CLA5</accession>
<feature type="region of interest" description="Disordered" evidence="1">
    <location>
        <begin position="23"/>
        <end position="69"/>
    </location>
</feature>
<feature type="compositionally biased region" description="Polar residues" evidence="1">
    <location>
        <begin position="24"/>
        <end position="39"/>
    </location>
</feature>
<protein>
    <submittedName>
        <fullName evidence="2">Uncharacterized protein</fullName>
    </submittedName>
</protein>
<evidence type="ECO:0000313" key="2">
    <source>
        <dbReference type="EMBL" id="VTJ81849.1"/>
    </source>
</evidence>
<evidence type="ECO:0000313" key="3">
    <source>
        <dbReference type="Proteomes" id="UP000335636"/>
    </source>
</evidence>
<feature type="compositionally biased region" description="Low complexity" evidence="1">
    <location>
        <begin position="52"/>
        <end position="65"/>
    </location>
</feature>
<dbReference type="Proteomes" id="UP000335636">
    <property type="component" value="Unassembled WGS sequence"/>
</dbReference>
<evidence type="ECO:0000256" key="1">
    <source>
        <dbReference type="SAM" id="MobiDB-lite"/>
    </source>
</evidence>
<reference evidence="2" key="1">
    <citation type="submission" date="2019-04" db="EMBL/GenBank/DDBJ databases">
        <authorList>
            <person name="Alioto T."/>
            <person name="Alioto T."/>
        </authorList>
    </citation>
    <scope>NUCLEOTIDE SEQUENCE [LARGE SCALE GENOMIC DNA]</scope>
</reference>
<gene>
    <name evidence="2" type="ORF">MONAX_5E026337</name>
</gene>
<dbReference type="AlphaFoldDB" id="A0A5E4CLA5"/>
<comment type="caution">
    <text evidence="2">The sequence shown here is derived from an EMBL/GenBank/DDBJ whole genome shotgun (WGS) entry which is preliminary data.</text>
</comment>
<dbReference type="EMBL" id="CABDUW010001468">
    <property type="protein sequence ID" value="VTJ81849.1"/>
    <property type="molecule type" value="Genomic_DNA"/>
</dbReference>